<dbReference type="PANTHER" id="PTHR23180">
    <property type="entry name" value="CENTAURIN/ARF"/>
    <property type="match status" value="1"/>
</dbReference>
<evidence type="ECO:0000256" key="5">
    <source>
        <dbReference type="PROSITE-ProRule" id="PRU00023"/>
    </source>
</evidence>
<dbReference type="InterPro" id="IPR038508">
    <property type="entry name" value="ArfGAP_dom_sf"/>
</dbReference>
<dbReference type="InterPro" id="IPR001849">
    <property type="entry name" value="PH_domain"/>
</dbReference>
<keyword evidence="2" id="KW-0479">Metal-binding</keyword>
<dbReference type="EMBL" id="QZWG01000012">
    <property type="protein sequence ID" value="RZB74000.1"/>
    <property type="molecule type" value="Genomic_DNA"/>
</dbReference>
<dbReference type="PROSITE" id="PS50115">
    <property type="entry name" value="ARFGAP"/>
    <property type="match status" value="1"/>
</dbReference>
<feature type="compositionally biased region" description="Polar residues" evidence="8">
    <location>
        <begin position="1064"/>
        <end position="1073"/>
    </location>
</feature>
<dbReference type="InterPro" id="IPR011993">
    <property type="entry name" value="PH-like_dom_sf"/>
</dbReference>
<dbReference type="Gene3D" id="3.60.10.10">
    <property type="entry name" value="Endonuclease/exonuclease/phosphatase"/>
    <property type="match status" value="1"/>
</dbReference>
<dbReference type="Pfam" id="PF03372">
    <property type="entry name" value="Exo_endo_phos"/>
    <property type="match status" value="1"/>
</dbReference>
<dbReference type="InterPro" id="IPR002110">
    <property type="entry name" value="Ankyrin_rpt"/>
</dbReference>
<organism evidence="13 14">
    <name type="scientific">Glycine soja</name>
    <name type="common">Wild soybean</name>
    <dbReference type="NCBI Taxonomy" id="3848"/>
    <lineage>
        <taxon>Eukaryota</taxon>
        <taxon>Viridiplantae</taxon>
        <taxon>Streptophyta</taxon>
        <taxon>Embryophyta</taxon>
        <taxon>Tracheophyta</taxon>
        <taxon>Spermatophyta</taxon>
        <taxon>Magnoliopsida</taxon>
        <taxon>eudicotyledons</taxon>
        <taxon>Gunneridae</taxon>
        <taxon>Pentapetalae</taxon>
        <taxon>rosids</taxon>
        <taxon>fabids</taxon>
        <taxon>Fabales</taxon>
        <taxon>Fabaceae</taxon>
        <taxon>Papilionoideae</taxon>
        <taxon>50 kb inversion clade</taxon>
        <taxon>NPAAA clade</taxon>
        <taxon>indigoferoid/millettioid clade</taxon>
        <taxon>Phaseoleae</taxon>
        <taxon>Glycine</taxon>
        <taxon>Glycine subgen. Soja</taxon>
    </lineage>
</organism>
<dbReference type="SUPFAM" id="SSF103657">
    <property type="entry name" value="BAR/IMD domain-like"/>
    <property type="match status" value="1"/>
</dbReference>
<dbReference type="CDD" id="cd01650">
    <property type="entry name" value="RT_nLTR_like"/>
    <property type="match status" value="1"/>
</dbReference>
<feature type="domain" description="PH" evidence="9">
    <location>
        <begin position="303"/>
        <end position="437"/>
    </location>
</feature>
<evidence type="ECO:0000259" key="9">
    <source>
        <dbReference type="PROSITE" id="PS50003"/>
    </source>
</evidence>
<feature type="region of interest" description="Disordered" evidence="8">
    <location>
        <begin position="1004"/>
        <end position="1073"/>
    </location>
</feature>
<dbReference type="SUPFAM" id="SSF54928">
    <property type="entry name" value="RNA-binding domain, RBD"/>
    <property type="match status" value="1"/>
</dbReference>
<dbReference type="Gene3D" id="3.30.70.330">
    <property type="match status" value="1"/>
</dbReference>
<dbReference type="Proteomes" id="UP000289340">
    <property type="component" value="Chromosome 12"/>
</dbReference>
<dbReference type="SMART" id="SM00105">
    <property type="entry name" value="ArfGap"/>
    <property type="match status" value="2"/>
</dbReference>
<evidence type="ECO:0000259" key="10">
    <source>
        <dbReference type="PROSITE" id="PS50102"/>
    </source>
</evidence>
<dbReference type="PROSITE" id="PS50003">
    <property type="entry name" value="PH_DOMAIN"/>
    <property type="match status" value="1"/>
</dbReference>
<comment type="caution">
    <text evidence="13">The sequence shown here is derived from an EMBL/GenBank/DDBJ whole genome shotgun (WGS) entry which is preliminary data.</text>
</comment>
<dbReference type="Pfam" id="PF00169">
    <property type="entry name" value="PH"/>
    <property type="match status" value="1"/>
</dbReference>
<feature type="region of interest" description="Disordered" evidence="8">
    <location>
        <begin position="1269"/>
        <end position="1293"/>
    </location>
</feature>
<accession>A0A445HK30</accession>
<dbReference type="Pfam" id="PF00078">
    <property type="entry name" value="RVT_1"/>
    <property type="match status" value="1"/>
</dbReference>
<dbReference type="SMART" id="SM00360">
    <property type="entry name" value="RRM"/>
    <property type="match status" value="1"/>
</dbReference>
<feature type="compositionally biased region" description="Polar residues" evidence="8">
    <location>
        <begin position="454"/>
        <end position="471"/>
    </location>
</feature>
<dbReference type="GO" id="GO:0005886">
    <property type="term" value="C:plasma membrane"/>
    <property type="evidence" value="ECO:0007669"/>
    <property type="project" value="UniProtKB-SubCell"/>
</dbReference>
<keyword evidence="4" id="KW-0862">Zinc</keyword>
<dbReference type="GO" id="GO:0005096">
    <property type="term" value="F:GTPase activator activity"/>
    <property type="evidence" value="ECO:0007669"/>
    <property type="project" value="InterPro"/>
</dbReference>
<dbReference type="InterPro" id="IPR000477">
    <property type="entry name" value="RT_dom"/>
</dbReference>
<gene>
    <name evidence="13" type="ORF">D0Y65_033207</name>
</gene>
<dbReference type="InterPro" id="IPR027267">
    <property type="entry name" value="AH/BAR_dom_sf"/>
</dbReference>
<keyword evidence="6" id="KW-0694">RNA-binding</keyword>
<feature type="compositionally biased region" description="Basic and acidic residues" evidence="8">
    <location>
        <begin position="1046"/>
        <end position="1057"/>
    </location>
</feature>
<dbReference type="InterPro" id="IPR026960">
    <property type="entry name" value="RVT-Znf"/>
</dbReference>
<evidence type="ECO:0000256" key="3">
    <source>
        <dbReference type="ARBA" id="ARBA00022771"/>
    </source>
</evidence>
<dbReference type="InterPro" id="IPR005135">
    <property type="entry name" value="Endo/exonuclease/phosphatase"/>
</dbReference>
<keyword evidence="14" id="KW-1185">Reference proteome</keyword>
<evidence type="ECO:0000256" key="7">
    <source>
        <dbReference type="PROSITE-ProRule" id="PRU00288"/>
    </source>
</evidence>
<sequence length="2822" mass="323312">MASAFVKLDDSPMFQRQLYSLEETTDELTDRCQKLYKGCKKFMTALGEAYNGEISFADSLEVFGGGQDDPVSVSIGGPVISKFITTLRELASFKELLRSQVEHVLIDRLTEFMNLDLQGAKDSRRRFDKAVHSYDQSREKFVSLKKNTPEDVVAELEEDLQNSKSAFEKSRFNLVNSLMNIEVKKKYEFLESISAIMDAHLRYFKLGYDLLSQMEPYIHQVLTYAQQSKELANIEQDKLAKRIQEYRTQAELENIRASSNYTETVPGSDGTHVVGLNSYRSFEAGVQPATTKGEASNWPFLVQTVKQGYLLKRSSSSRGDWKRRFFVLDNQRNLYYYRVKGVKPMGSQSYNYSRLSEQNSGMFGRFRSRHNRASSLNEDILGSCTVDLCTSTIKMDADDTDLRLCFRIISPSKSYTLQAENEADRMDWVNKITGAITSLFNSQFLQQPQFGRVHSQNRNSATGASLASQSEDSQKSLRDDVYSKEVGSVSKILRGIPGNDKCAECSAPEPDWASLNLGILLCIECSGVHRNLGVHVSKRRDRVRESRTETWRERGRTKFRDTRSVKFGREHSNRRKVSRRGGFTYEAYTIFDDDGEQRNTRSNQQQGAWIKVKSRRRDSKKPLSENARGVDGPHASDRHINRGRGTFSSWRDRPDITSFYFSHFPDSVREQELWKIFQEWGKVWEVFISKKRNKQGHRYGFVRFKGVEDEDRLERRLDKNIFINDMKLFVNKPKFQRGGYKVDKKQTGIKSSIGGKVMQDEQLDFLKQQHTLPSKTKTYADVVKQDFLQGEKGIQGLTTGKALADAKVETIIIQTEESRTKWLDKVWVGHLKNEGMFERVGEELQEMQGLGGIELKSAYWGEDMVILHDIDEETVNTINQKELLTGVTPFSSIQKWSPAMKPSYRLTWLLIWGVPLQAWDAPHLADIVASCGELMELDQATEDKRRMDIARVLVRTKERPFLAKTMNVVVDGCRHSVEVREDITSGWGRNSWLKPEEGFFSSPFYTDLDDEDDEPNSLNQRRKSPDGLPVNNIGAFPSQTPSLAKGDYRRGRRDSGSRSRRRNVTSGSTADVSPSCWRTLTQVSKDLSHATLDLNNCNGSFPTSLHGYGRYEPRSPCPTQLQIPLEETAAAGISLKTHRTIDAGDIMRDQGALEEEPLVNRPDEFPMVNKVSNLLGMDDRDVVSHSQCEKKDVDIRKMGLVKTSPVKKESNSTSALKVYSRRKTCHIAKSMARLNLGPILNEIGTEGDTRVMVAGNSYEYNKEGVDLCDSQSGPLTPKQDHQPHSPIPPSSFNNDFNGVEGDQHWEIARQLGISFDENFKNRGLGSGVKRSAIRKLSLANKIDVLCIQETKKDSIDKKLCQYLWGDSNATWECLPSTNSAGGLLCIWNNDSFVVNRKSVGSGFILLEGLWVKENKKVIIINVYAPCDIQGKRNQWEEILLLKSSYQNELWCILGDFNSIRNHDERLSSSQNLANASSIEEFNSWISLMAVEEVRSIGRKYTWIRPNGSVMSKLDRFFISDNWLTLWPDTTQFVLDRDFSDHCPILLRSKSVDWGPKPFKVMDWWLQDKGFQEMVTLKWSNYHPNGWGGYALKQKLKFIKACIRQWSSSNGVINAKKIQVLKKELNALEAGISDRIMNQSERELKKSLQEQLWQAANAYESMLRQKARVKWLKEGDRNSAYFHKLINHRRRHNAIQGLIIDGEWVQDPSRVKSEAFNHFKERFSEQNFNRPTMDGVQLPSIGQSENEALVSRFSDAEITSAVWDCDGDKSPGPDGLNFNFIKKFWKTLKPDFMRFMDEFYYNASFPKGSNASFIALIPKIKDPQAFNDYRPISLIGCVYKVVSKVLANRLALILPQLIDERQTAFMKGRHILHGVLIANEVIAEAKSKNKPCMFFKVDFEKAYDSVSWGFLNYMMLRMGFCERWRKWIHGCLATASVSILINGSPTSEFAPKRGLRQGDPLAPLLFNLVAEGLTGLMRTAISKNLYSSYQVGSLKEDINILQYADDTLFFGNALSANVRVLKSILSCFELVSGLKINYSKSQFGCFGKSEEWCRDTALFLNCRQMDIPFLYLGIPVGSSPKSGSVWQPIINKFQTKLASWKHRCLSMGGRITIINSVLTAMPIYLLSFYRIPKKVAQKIVAIQRNFLWGGDNDTSKIPWVKWDTVCLSKARGGLGIKDLNKFNEALLGKWGWQLANNPHQLWARTLVSIYGGWQALLHGRGSVDNSPWWKDLKSIFQQQHQNSLATNLRWKVGNGTRIQFWKDKWREDDITLKDKYPVLYQVSQQQDLTINLMGQNFDNGWDWKFQWRRNFFDHEIDTVAAFMDEIDGAQIHSSRMDYLTWRAEPSGSYSTKSAYNFLMEDGGSDYEDNASRFMWNLKIPPRAAAFSWRIFKDRLPTKANLRRRQVCLPSYSCPLCDGEEETIGHVMFDCTRTRCLWWEILRWADRVGPFTIDPKDHFTQFSRWSSKRCIDNRWAVLWIALSMTIWKHRNSMVFNNQIFNSEKVMDEALFHSWAWLKCMDKDFHIHFNQWSTSLREELSYGQRFPSSTYFHASKFKSFSFIIFTTALLESSPSVAFFWVRSITLDVRVWENTVLELFDNLGNAYCNSIWEGLLLLDHERVGEPNVPMKPCSADAFQHKEKYIQAKYVEKSLIIREEDIPENPSVSIRIWQAVQAVNVREVYRLIATSTSNLINTKYYDEAHHAADAKGHQHGPEACLKVEETTETERCFRGWSLLHLACHSGSALMVELLLQFGADVNMCDYHERTPLHHCITSGKNQLAKFLLRRGARPSVKDAGGLTVLERAMERGAITDEELFILLAECQ</sequence>
<dbReference type="InterPro" id="IPR035670">
    <property type="entry name" value="AGD1/2/3/4_BAR_plant"/>
</dbReference>
<dbReference type="Pfam" id="PF00076">
    <property type="entry name" value="RRM_1"/>
    <property type="match status" value="1"/>
</dbReference>
<dbReference type="InterPro" id="IPR036770">
    <property type="entry name" value="Ankyrin_rpt-contain_sf"/>
</dbReference>
<dbReference type="Pfam" id="PF16746">
    <property type="entry name" value="BAR_3"/>
    <property type="match status" value="1"/>
</dbReference>
<evidence type="ECO:0000313" key="14">
    <source>
        <dbReference type="Proteomes" id="UP000289340"/>
    </source>
</evidence>
<dbReference type="InterPro" id="IPR037278">
    <property type="entry name" value="ARFGAP/RecO"/>
</dbReference>
<dbReference type="CDD" id="cd00590">
    <property type="entry name" value="RRM_SF"/>
    <property type="match status" value="1"/>
</dbReference>
<feature type="repeat" description="ANK" evidence="5">
    <location>
        <begin position="2762"/>
        <end position="2794"/>
    </location>
</feature>
<comment type="subcellular location">
    <subcellularLocation>
        <location evidence="1">Cell membrane</location>
        <topology evidence="1">Peripheral membrane protein</topology>
        <orientation evidence="1">Cytoplasmic side</orientation>
    </subcellularLocation>
</comment>
<evidence type="ECO:0000256" key="8">
    <source>
        <dbReference type="SAM" id="MobiDB-lite"/>
    </source>
</evidence>
<feature type="region of interest" description="Disordered" evidence="8">
    <location>
        <begin position="596"/>
        <end position="647"/>
    </location>
</feature>
<dbReference type="GO" id="GO:0003824">
    <property type="term" value="F:catalytic activity"/>
    <property type="evidence" value="ECO:0007669"/>
    <property type="project" value="InterPro"/>
</dbReference>
<evidence type="ECO:0000259" key="11">
    <source>
        <dbReference type="PROSITE" id="PS50115"/>
    </source>
</evidence>
<dbReference type="InterPro" id="IPR036691">
    <property type="entry name" value="Endo/exonu/phosph_ase_sf"/>
</dbReference>
<evidence type="ECO:0000313" key="13">
    <source>
        <dbReference type="EMBL" id="RZB74000.1"/>
    </source>
</evidence>
<dbReference type="Gene3D" id="1.20.1270.60">
    <property type="entry name" value="Arfaptin homology (AH) domain/BAR domain"/>
    <property type="match status" value="1"/>
</dbReference>
<dbReference type="SUPFAM" id="SSF50729">
    <property type="entry name" value="PH domain-like"/>
    <property type="match status" value="1"/>
</dbReference>
<dbReference type="Pfam" id="PF13966">
    <property type="entry name" value="zf-RVT"/>
    <property type="match status" value="1"/>
</dbReference>
<feature type="region of interest" description="Disordered" evidence="8">
    <location>
        <begin position="454"/>
        <end position="480"/>
    </location>
</feature>
<protein>
    <submittedName>
        <fullName evidence="13">ADP-ribosylation factor GTPase-activating protein AGD4</fullName>
    </submittedName>
</protein>
<reference evidence="13 14" key="1">
    <citation type="submission" date="2018-09" db="EMBL/GenBank/DDBJ databases">
        <title>A high-quality reference genome of wild soybean provides a powerful tool to mine soybean genomes.</title>
        <authorList>
            <person name="Xie M."/>
            <person name="Chung C.Y.L."/>
            <person name="Li M.-W."/>
            <person name="Wong F.-L."/>
            <person name="Chan T.-F."/>
            <person name="Lam H.-M."/>
        </authorList>
    </citation>
    <scope>NUCLEOTIDE SEQUENCE [LARGE SCALE GENOMIC DNA]</scope>
    <source>
        <strain evidence="14">cv. W05</strain>
        <tissue evidence="13">Hypocotyl of etiolated seedlings</tissue>
    </source>
</reference>
<dbReference type="InterPro" id="IPR035979">
    <property type="entry name" value="RBD_domain_sf"/>
</dbReference>
<feature type="domain" description="Reverse transcriptase" evidence="12">
    <location>
        <begin position="1797"/>
        <end position="2075"/>
    </location>
</feature>
<evidence type="ECO:0000256" key="6">
    <source>
        <dbReference type="PROSITE-ProRule" id="PRU00176"/>
    </source>
</evidence>
<dbReference type="InterPro" id="IPR001164">
    <property type="entry name" value="ArfGAP_dom"/>
</dbReference>
<feature type="domain" description="Arf-GAP" evidence="11">
    <location>
        <begin position="487"/>
        <end position="574"/>
    </location>
</feature>
<evidence type="ECO:0000256" key="2">
    <source>
        <dbReference type="ARBA" id="ARBA00022723"/>
    </source>
</evidence>
<dbReference type="Gene3D" id="1.10.220.150">
    <property type="entry name" value="Arf GTPase activating protein"/>
    <property type="match status" value="2"/>
</dbReference>
<dbReference type="InterPro" id="IPR012677">
    <property type="entry name" value="Nucleotide-bd_a/b_plait_sf"/>
</dbReference>
<dbReference type="GO" id="GO:0005737">
    <property type="term" value="C:cytoplasm"/>
    <property type="evidence" value="ECO:0007669"/>
    <property type="project" value="InterPro"/>
</dbReference>
<dbReference type="Pfam" id="PF01412">
    <property type="entry name" value="ArfGap"/>
    <property type="match status" value="1"/>
</dbReference>
<feature type="repeat" description="ANK" evidence="5">
    <location>
        <begin position="2729"/>
        <end position="2761"/>
    </location>
</feature>
<dbReference type="PROSITE" id="PS50878">
    <property type="entry name" value="RT_POL"/>
    <property type="match status" value="1"/>
</dbReference>
<name>A0A445HK30_GLYSO</name>
<dbReference type="CDD" id="cd13250">
    <property type="entry name" value="PH_ACAP"/>
    <property type="match status" value="1"/>
</dbReference>
<dbReference type="InterPro" id="IPR045258">
    <property type="entry name" value="ACAP1/2/3-like"/>
</dbReference>
<dbReference type="GO" id="GO:0003723">
    <property type="term" value="F:RNA binding"/>
    <property type="evidence" value="ECO:0007669"/>
    <property type="project" value="UniProtKB-UniRule"/>
</dbReference>
<evidence type="ECO:0000259" key="12">
    <source>
        <dbReference type="PROSITE" id="PS50878"/>
    </source>
</evidence>
<dbReference type="SMART" id="SM00248">
    <property type="entry name" value="ANK"/>
    <property type="match status" value="2"/>
</dbReference>
<evidence type="ECO:0000256" key="4">
    <source>
        <dbReference type="ARBA" id="ARBA00022833"/>
    </source>
</evidence>
<dbReference type="SUPFAM" id="SSF56219">
    <property type="entry name" value="DNase I-like"/>
    <property type="match status" value="1"/>
</dbReference>
<dbReference type="Pfam" id="PF12796">
    <property type="entry name" value="Ank_2"/>
    <property type="match status" value="1"/>
</dbReference>
<dbReference type="SUPFAM" id="SSF57863">
    <property type="entry name" value="ArfGap/RecO-like zinc finger"/>
    <property type="match status" value="2"/>
</dbReference>
<dbReference type="InterPro" id="IPR000504">
    <property type="entry name" value="RRM_dom"/>
</dbReference>
<dbReference type="Gene3D" id="2.30.29.30">
    <property type="entry name" value="Pleckstrin-homology domain (PH domain)/Phosphotyrosine-binding domain (PTB)"/>
    <property type="match status" value="1"/>
</dbReference>
<dbReference type="Gene3D" id="1.25.40.20">
    <property type="entry name" value="Ankyrin repeat-containing domain"/>
    <property type="match status" value="1"/>
</dbReference>
<dbReference type="SUPFAM" id="SSF48403">
    <property type="entry name" value="Ankyrin repeat"/>
    <property type="match status" value="1"/>
</dbReference>
<dbReference type="PROSITE" id="PS50102">
    <property type="entry name" value="RRM"/>
    <property type="match status" value="1"/>
</dbReference>
<dbReference type="InterPro" id="IPR004148">
    <property type="entry name" value="BAR_dom"/>
</dbReference>
<dbReference type="PROSITE" id="PS50088">
    <property type="entry name" value="ANK_REPEAT"/>
    <property type="match status" value="2"/>
</dbReference>
<proteinExistence type="predicted"/>
<feature type="domain" description="RRM" evidence="10">
    <location>
        <begin position="657"/>
        <end position="735"/>
    </location>
</feature>
<dbReference type="SMART" id="SM00721">
    <property type="entry name" value="BAR"/>
    <property type="match status" value="1"/>
</dbReference>
<dbReference type="SMART" id="SM00233">
    <property type="entry name" value="PH"/>
    <property type="match status" value="1"/>
</dbReference>
<dbReference type="GO" id="GO:0008270">
    <property type="term" value="F:zinc ion binding"/>
    <property type="evidence" value="ECO:0007669"/>
    <property type="project" value="UniProtKB-KW"/>
</dbReference>
<evidence type="ECO:0000256" key="1">
    <source>
        <dbReference type="ARBA" id="ARBA00004413"/>
    </source>
</evidence>
<dbReference type="CDD" id="cd07606">
    <property type="entry name" value="BAR_SFC_plant"/>
    <property type="match status" value="1"/>
</dbReference>
<dbReference type="PROSITE" id="PS50297">
    <property type="entry name" value="ANK_REP_REGION"/>
    <property type="match status" value="2"/>
</dbReference>
<keyword evidence="3 7" id="KW-0863">Zinc-finger</keyword>
<dbReference type="PANTHER" id="PTHR23180:SF244">
    <property type="entry name" value="ADP-RIBOSYLATION FACTOR GTPASE-ACTIVATING PROTEIN AGD2"/>
    <property type="match status" value="1"/>
</dbReference>
<keyword evidence="5" id="KW-0040">ANK repeat</keyword>
<dbReference type="PRINTS" id="PR00405">
    <property type="entry name" value="REVINTRACTNG"/>
</dbReference>